<dbReference type="RefSeq" id="WP_237869846.1">
    <property type="nucleotide sequence ID" value="NZ_JAKLTR010000003.1"/>
</dbReference>
<evidence type="ECO:0000256" key="1">
    <source>
        <dbReference type="SAM" id="SignalP"/>
    </source>
</evidence>
<evidence type="ECO:0000313" key="2">
    <source>
        <dbReference type="EMBL" id="MCG2613918.1"/>
    </source>
</evidence>
<feature type="signal peptide" evidence="1">
    <location>
        <begin position="1"/>
        <end position="26"/>
    </location>
</feature>
<name>A0ABS9KNM4_9BACT</name>
<organism evidence="2 3">
    <name type="scientific">Terrimonas ginsenosidimutans</name>
    <dbReference type="NCBI Taxonomy" id="2908004"/>
    <lineage>
        <taxon>Bacteria</taxon>
        <taxon>Pseudomonadati</taxon>
        <taxon>Bacteroidota</taxon>
        <taxon>Chitinophagia</taxon>
        <taxon>Chitinophagales</taxon>
        <taxon>Chitinophagaceae</taxon>
        <taxon>Terrimonas</taxon>
    </lineage>
</organism>
<proteinExistence type="predicted"/>
<dbReference type="EMBL" id="JAKLTR010000003">
    <property type="protein sequence ID" value="MCG2613918.1"/>
    <property type="molecule type" value="Genomic_DNA"/>
</dbReference>
<accession>A0ABS9KNM4</accession>
<evidence type="ECO:0000313" key="3">
    <source>
        <dbReference type="Proteomes" id="UP001165367"/>
    </source>
</evidence>
<sequence>MKLIFLNRLNRLLVFVFFPLSTVFIACNNNDDVSPGNRTIDDTSKAANRENCYDSARAYAALLENRVQRRMDYFNAKSAEKMLAPKFANVHIDTSIGRIYMQSFHDIFDKQNDSNNTKAVVITRKQLEFYLNYLDTSGEKAILMAFGRYDRDRLNNERVVDEELEIRTPDYHNRLTLIVGLPRYPLATSKRSNFIRPFVSGNKAFYDDWQGLWP</sequence>
<dbReference type="PROSITE" id="PS51257">
    <property type="entry name" value="PROKAR_LIPOPROTEIN"/>
    <property type="match status" value="1"/>
</dbReference>
<keyword evidence="3" id="KW-1185">Reference proteome</keyword>
<keyword evidence="1" id="KW-0732">Signal</keyword>
<comment type="caution">
    <text evidence="2">The sequence shown here is derived from an EMBL/GenBank/DDBJ whole genome shotgun (WGS) entry which is preliminary data.</text>
</comment>
<reference evidence="2" key="1">
    <citation type="submission" date="2022-01" db="EMBL/GenBank/DDBJ databases">
        <authorList>
            <person name="Jo J.-H."/>
            <person name="Im W.-T."/>
        </authorList>
    </citation>
    <scope>NUCLEOTIDE SEQUENCE</scope>
    <source>
        <strain evidence="2">NA20</strain>
    </source>
</reference>
<dbReference type="Proteomes" id="UP001165367">
    <property type="component" value="Unassembled WGS sequence"/>
</dbReference>
<feature type="chain" id="PRO_5047370830" evidence="1">
    <location>
        <begin position="27"/>
        <end position="214"/>
    </location>
</feature>
<protein>
    <submittedName>
        <fullName evidence="2">Uncharacterized protein</fullName>
    </submittedName>
</protein>
<gene>
    <name evidence="2" type="ORF">LZZ85_06480</name>
</gene>